<comment type="caution">
    <text evidence="2">The sequence shown here is derived from an EMBL/GenBank/DDBJ whole genome shotgun (WGS) entry which is preliminary data.</text>
</comment>
<evidence type="ECO:0000313" key="3">
    <source>
        <dbReference type="Proteomes" id="UP000886523"/>
    </source>
</evidence>
<dbReference type="Proteomes" id="UP000886523">
    <property type="component" value="Unassembled WGS sequence"/>
</dbReference>
<feature type="compositionally biased region" description="Polar residues" evidence="1">
    <location>
        <begin position="1"/>
        <end position="18"/>
    </location>
</feature>
<accession>A0A9P6ACG1</accession>
<sequence length="295" mass="32331">MEPTSTSGTHAQPSTLAANRSELSRLSGPDTVPCQHSQDGAPDSEPASNLALRSGQSCTSNQEYSGSSPMTWSKDGDAEAAPVDAAWSDLFDNREKLENVFKKPTLNMNHLVDAASACCYLQKEWSLVFTSSQRHFQYFGVSSTLHPPVRQAGSWIQLDPPSYTPAMNVQNNGVKTILPYYQSLFTKFFSSCHCALEHWSSVARYLKVPDVPLPPTKPTSLGRSTSLEFGMLNTAVYRLPLTPADRQAVDDLVRMGTPVFGVVEYLHRDRRDTVPDRCPTLPKAAAAAAPNILLQ</sequence>
<dbReference type="AlphaFoldDB" id="A0A9P6ACG1"/>
<feature type="compositionally biased region" description="Polar residues" evidence="1">
    <location>
        <begin position="54"/>
        <end position="71"/>
    </location>
</feature>
<protein>
    <submittedName>
        <fullName evidence="2">Uncharacterized protein</fullName>
    </submittedName>
</protein>
<feature type="region of interest" description="Disordered" evidence="1">
    <location>
        <begin position="1"/>
        <end position="77"/>
    </location>
</feature>
<dbReference type="EMBL" id="MU129463">
    <property type="protein sequence ID" value="KAF9503057.1"/>
    <property type="molecule type" value="Genomic_DNA"/>
</dbReference>
<evidence type="ECO:0000256" key="1">
    <source>
        <dbReference type="SAM" id="MobiDB-lite"/>
    </source>
</evidence>
<reference evidence="2" key="1">
    <citation type="journal article" date="2020" name="Nat. Commun.">
        <title>Large-scale genome sequencing of mycorrhizal fungi provides insights into the early evolution of symbiotic traits.</title>
        <authorList>
            <person name="Miyauchi S."/>
            <person name="Kiss E."/>
            <person name="Kuo A."/>
            <person name="Drula E."/>
            <person name="Kohler A."/>
            <person name="Sanchez-Garcia M."/>
            <person name="Morin E."/>
            <person name="Andreopoulos B."/>
            <person name="Barry K.W."/>
            <person name="Bonito G."/>
            <person name="Buee M."/>
            <person name="Carver A."/>
            <person name="Chen C."/>
            <person name="Cichocki N."/>
            <person name="Clum A."/>
            <person name="Culley D."/>
            <person name="Crous P.W."/>
            <person name="Fauchery L."/>
            <person name="Girlanda M."/>
            <person name="Hayes R.D."/>
            <person name="Keri Z."/>
            <person name="LaButti K."/>
            <person name="Lipzen A."/>
            <person name="Lombard V."/>
            <person name="Magnuson J."/>
            <person name="Maillard F."/>
            <person name="Murat C."/>
            <person name="Nolan M."/>
            <person name="Ohm R.A."/>
            <person name="Pangilinan J."/>
            <person name="Pereira M.F."/>
            <person name="Perotto S."/>
            <person name="Peter M."/>
            <person name="Pfister S."/>
            <person name="Riley R."/>
            <person name="Sitrit Y."/>
            <person name="Stielow J.B."/>
            <person name="Szollosi G."/>
            <person name="Zifcakova L."/>
            <person name="Stursova M."/>
            <person name="Spatafora J.W."/>
            <person name="Tedersoo L."/>
            <person name="Vaario L.M."/>
            <person name="Yamada A."/>
            <person name="Yan M."/>
            <person name="Wang P."/>
            <person name="Xu J."/>
            <person name="Bruns T."/>
            <person name="Baldrian P."/>
            <person name="Vilgalys R."/>
            <person name="Dunand C."/>
            <person name="Henrissat B."/>
            <person name="Grigoriev I.V."/>
            <person name="Hibbett D."/>
            <person name="Nagy L.G."/>
            <person name="Martin F.M."/>
        </authorList>
    </citation>
    <scope>NUCLEOTIDE SEQUENCE</scope>
    <source>
        <strain evidence="2">UP504</strain>
    </source>
</reference>
<organism evidence="2 3">
    <name type="scientific">Hydnum rufescens UP504</name>
    <dbReference type="NCBI Taxonomy" id="1448309"/>
    <lineage>
        <taxon>Eukaryota</taxon>
        <taxon>Fungi</taxon>
        <taxon>Dikarya</taxon>
        <taxon>Basidiomycota</taxon>
        <taxon>Agaricomycotina</taxon>
        <taxon>Agaricomycetes</taxon>
        <taxon>Cantharellales</taxon>
        <taxon>Hydnaceae</taxon>
        <taxon>Hydnum</taxon>
    </lineage>
</organism>
<name>A0A9P6ACG1_9AGAM</name>
<proteinExistence type="predicted"/>
<keyword evidence="3" id="KW-1185">Reference proteome</keyword>
<evidence type="ECO:0000313" key="2">
    <source>
        <dbReference type="EMBL" id="KAF9503057.1"/>
    </source>
</evidence>
<gene>
    <name evidence="2" type="ORF">BS47DRAFT_1402795</name>
</gene>